<organism evidence="3 4">
    <name type="scientific">Luteolibacter luteus</name>
    <dbReference type="NCBI Taxonomy" id="2728835"/>
    <lineage>
        <taxon>Bacteria</taxon>
        <taxon>Pseudomonadati</taxon>
        <taxon>Verrucomicrobiota</taxon>
        <taxon>Verrucomicrobiia</taxon>
        <taxon>Verrucomicrobiales</taxon>
        <taxon>Verrucomicrobiaceae</taxon>
        <taxon>Luteolibacter</taxon>
    </lineage>
</organism>
<evidence type="ECO:0000313" key="4">
    <source>
        <dbReference type="Proteomes" id="UP000501812"/>
    </source>
</evidence>
<dbReference type="InterPro" id="IPR021345">
    <property type="entry name" value="DUF2961"/>
</dbReference>
<reference evidence="3 4" key="1">
    <citation type="submission" date="2020-04" db="EMBL/GenBank/DDBJ databases">
        <title>Luteolibacter sp. G-1-1-1 isolated from soil.</title>
        <authorList>
            <person name="Dahal R.H."/>
        </authorList>
    </citation>
    <scope>NUCLEOTIDE SEQUENCE [LARGE SCALE GENOMIC DNA]</scope>
    <source>
        <strain evidence="3 4">G-1-1-1</strain>
    </source>
</reference>
<dbReference type="Pfam" id="PF11175">
    <property type="entry name" value="DUF2961"/>
    <property type="match status" value="1"/>
</dbReference>
<feature type="compositionally biased region" description="Basic and acidic residues" evidence="1">
    <location>
        <begin position="322"/>
        <end position="337"/>
    </location>
</feature>
<dbReference type="RefSeq" id="WP_169453341.1">
    <property type="nucleotide sequence ID" value="NZ_CP051774.1"/>
</dbReference>
<dbReference type="AlphaFoldDB" id="A0A858RFP8"/>
<feature type="region of interest" description="Disordered" evidence="1">
    <location>
        <begin position="313"/>
        <end position="337"/>
    </location>
</feature>
<feature type="chain" id="PRO_5032789343" evidence="2">
    <location>
        <begin position="22"/>
        <end position="337"/>
    </location>
</feature>
<dbReference type="KEGG" id="luo:HHL09_04820"/>
<keyword evidence="2" id="KW-0732">Signal</keyword>
<gene>
    <name evidence="3" type="ORF">HHL09_04820</name>
</gene>
<dbReference type="Proteomes" id="UP000501812">
    <property type="component" value="Chromosome"/>
</dbReference>
<protein>
    <submittedName>
        <fullName evidence="3">DUF2961 domain-containing protein</fullName>
    </submittedName>
</protein>
<evidence type="ECO:0000256" key="2">
    <source>
        <dbReference type="SAM" id="SignalP"/>
    </source>
</evidence>
<dbReference type="EMBL" id="CP051774">
    <property type="protein sequence ID" value="QJE95120.1"/>
    <property type="molecule type" value="Genomic_DNA"/>
</dbReference>
<evidence type="ECO:0000256" key="1">
    <source>
        <dbReference type="SAM" id="MobiDB-lite"/>
    </source>
</evidence>
<accession>A0A858RFP8</accession>
<evidence type="ECO:0000313" key="3">
    <source>
        <dbReference type="EMBL" id="QJE95120.1"/>
    </source>
</evidence>
<dbReference type="Gene3D" id="2.60.120.1390">
    <property type="match status" value="1"/>
</dbReference>
<feature type="signal peptide" evidence="2">
    <location>
        <begin position="1"/>
        <end position="21"/>
    </location>
</feature>
<keyword evidence="4" id="KW-1185">Reference proteome</keyword>
<name>A0A858RFP8_9BACT</name>
<sequence length="337" mass="37810">MKTLPLLASVALLATSSPLLAETVADIFRITGGSSTTRANFHPVEIPKGGEHVLADLEGPGKITYFYITDDTVGKWYPGLVLKIHWDESKDPSIEIPLADFFGAIGGRATVYESSFMQVNQACFMCYLPMPFSKRARFVLHNDGDRDYRQKVAYGIDSEQDPAFAQEKSRLHASWRRGNPVKGGRHLLMEAEGRGHYVGGFLQAVSRQHHIWFGEGDTIFTIDGRTFVHSPGTEDEYGSCWASPAWPTYNTSVCGHVLNDNGANRMYRWYLANPARFQKGIKVEIQNQHLNGTPTSEDADDYTSVAFWYQEDSRKATPLPSFEERQLPSFDVNEKSD</sequence>
<proteinExistence type="predicted"/>